<proteinExistence type="predicted"/>
<gene>
    <name evidence="1" type="ORF">F384_16605</name>
</gene>
<accession>A0A0F6TX29</accession>
<dbReference type="RefSeq" id="WP_046487295.1">
    <property type="nucleotide sequence ID" value="NZ_CP011132.1"/>
</dbReference>
<name>A0A0F6TX29_CITAM</name>
<protein>
    <submittedName>
        <fullName evidence="1">Uncharacterized protein</fullName>
    </submittedName>
</protein>
<dbReference type="EMBL" id="CP011132">
    <property type="protein sequence ID" value="AKE60061.1"/>
    <property type="molecule type" value="Genomic_DNA"/>
</dbReference>
<dbReference type="KEGG" id="cama:F384_16605"/>
<sequence length="162" mass="19088">MKTIALIEPPHDLKKYEEWKSQWLDVDSIGIANYISECCHPEDFLICSQLLIPSFIEVENSILIKERYQEENFLAWKKYFSGEMPKVEKMLNNITMYDVFLHTGNDVSNVIFEQICNMMKISWGLILKELFPCRQFIIEVYLSTQDDGPSITFYQKNDIVNN</sequence>
<evidence type="ECO:0000313" key="1">
    <source>
        <dbReference type="EMBL" id="AKE60061.1"/>
    </source>
</evidence>
<dbReference type="HOGENOM" id="CLU_120855_1_0_6"/>
<dbReference type="AlphaFoldDB" id="A0A0F6TX29"/>
<organism evidence="1 2">
    <name type="scientific">Citrobacter amalonaticus Y19</name>
    <dbReference type="NCBI Taxonomy" id="1261127"/>
    <lineage>
        <taxon>Bacteria</taxon>
        <taxon>Pseudomonadati</taxon>
        <taxon>Pseudomonadota</taxon>
        <taxon>Gammaproteobacteria</taxon>
        <taxon>Enterobacterales</taxon>
        <taxon>Enterobacteriaceae</taxon>
        <taxon>Citrobacter</taxon>
    </lineage>
</organism>
<dbReference type="Proteomes" id="UP000034085">
    <property type="component" value="Chromosome"/>
</dbReference>
<dbReference type="OrthoDB" id="6887668at2"/>
<dbReference type="PATRIC" id="fig|1261127.3.peg.3468"/>
<reference evidence="1 2" key="1">
    <citation type="journal article" date="2013" name="Appl. Microbiol. Biotechnol.">
        <title>Glycerol assimilation and production of 1,3-propanediol by Citrobacter amalonaticus Y19.</title>
        <authorList>
            <person name="Ainala S.K."/>
            <person name="Ashok S."/>
            <person name="Ko Y."/>
            <person name="Park S."/>
        </authorList>
    </citation>
    <scope>NUCLEOTIDE SEQUENCE [LARGE SCALE GENOMIC DNA]</scope>
    <source>
        <strain evidence="1 2">Y19</strain>
    </source>
</reference>
<evidence type="ECO:0000313" key="2">
    <source>
        <dbReference type="Proteomes" id="UP000034085"/>
    </source>
</evidence>